<dbReference type="EMBL" id="WHSB02000013">
    <property type="protein sequence ID" value="MCQ4633542.1"/>
    <property type="molecule type" value="Genomic_DNA"/>
</dbReference>
<dbReference type="NCBIfam" id="TIGR02444">
    <property type="entry name" value="TIGR02444 family protein"/>
    <property type="match status" value="1"/>
</dbReference>
<dbReference type="InterPro" id="IPR012659">
    <property type="entry name" value="CHP02444"/>
</dbReference>
<gene>
    <name evidence="1" type="ORF">GB927_026120</name>
</gene>
<organism evidence="1 2">
    <name type="scientific">Shinella lacus</name>
    <dbReference type="NCBI Taxonomy" id="2654216"/>
    <lineage>
        <taxon>Bacteria</taxon>
        <taxon>Pseudomonadati</taxon>
        <taxon>Pseudomonadota</taxon>
        <taxon>Alphaproteobacteria</taxon>
        <taxon>Hyphomicrobiales</taxon>
        <taxon>Rhizobiaceae</taxon>
        <taxon>Shinella</taxon>
    </lineage>
</organism>
<name>A0ABT1REE0_9HYPH</name>
<proteinExistence type="predicted"/>
<evidence type="ECO:0000313" key="2">
    <source>
        <dbReference type="Proteomes" id="UP000996601"/>
    </source>
</evidence>
<reference evidence="1" key="1">
    <citation type="submission" date="2021-07" db="EMBL/GenBank/DDBJ databases">
        <title>Shinella sp. nov., a novel member of the genus Shinella from water.</title>
        <authorList>
            <person name="Deng Y."/>
        </authorList>
    </citation>
    <scope>NUCLEOTIDE SEQUENCE</scope>
    <source>
        <strain evidence="1">CPCC 100929</strain>
    </source>
</reference>
<dbReference type="Pfam" id="PF09523">
    <property type="entry name" value="DUF2390"/>
    <property type="match status" value="1"/>
</dbReference>
<keyword evidence="2" id="KW-1185">Reference proteome</keyword>
<accession>A0ABT1REE0</accession>
<dbReference type="Proteomes" id="UP000996601">
    <property type="component" value="Unassembled WGS sequence"/>
</dbReference>
<protein>
    <submittedName>
        <fullName evidence="1">TIGR02444 family protein</fullName>
    </submittedName>
</protein>
<dbReference type="RefSeq" id="WP_256120159.1">
    <property type="nucleotide sequence ID" value="NZ_WHSB02000013.1"/>
</dbReference>
<comment type="caution">
    <text evidence="1">The sequence shown here is derived from an EMBL/GenBank/DDBJ whole genome shotgun (WGS) entry which is preliminary data.</text>
</comment>
<sequence length="161" mass="17892">MRLWDFALDFYRREGVAMACLELQDRGNVDVNVLIHALWRTVIREETLEQGDIEAADAHVAAWREEVVLPLRAIRRRLKSGPAPAPDKATEKLRDRVKAAELDAEHIELDTLEAIPAAASLSKTSDTRQRAAAAVLLVLEHFSPGQSELLAHAIETLVDAI</sequence>
<evidence type="ECO:0000313" key="1">
    <source>
        <dbReference type="EMBL" id="MCQ4633542.1"/>
    </source>
</evidence>